<organism evidence="1">
    <name type="scientific">viral metagenome</name>
    <dbReference type="NCBI Taxonomy" id="1070528"/>
    <lineage>
        <taxon>unclassified sequences</taxon>
        <taxon>metagenomes</taxon>
        <taxon>organismal metagenomes</taxon>
    </lineage>
</organism>
<accession>A0A6M3K7E3</accession>
<name>A0A6M3K7E3_9ZZZZ</name>
<sequence>MRNVVRSILLAVVMAVAVALASCVEHVVPYAGGSNYQLRRSAQAYYARLAGIGSGSVASPSANQGPMTIGDYYGGTTPNLFGGNP</sequence>
<protein>
    <recommendedName>
        <fullName evidence="2">Lipoprotein</fullName>
    </recommendedName>
</protein>
<reference evidence="1" key="1">
    <citation type="submission" date="2020-03" db="EMBL/GenBank/DDBJ databases">
        <title>The deep terrestrial virosphere.</title>
        <authorList>
            <person name="Holmfeldt K."/>
            <person name="Nilsson E."/>
            <person name="Simone D."/>
            <person name="Lopez-Fernandez M."/>
            <person name="Wu X."/>
            <person name="de Brujin I."/>
            <person name="Lundin D."/>
            <person name="Andersson A."/>
            <person name="Bertilsson S."/>
            <person name="Dopson M."/>
        </authorList>
    </citation>
    <scope>NUCLEOTIDE SEQUENCE</scope>
    <source>
        <strain evidence="1">MM415A01245</strain>
    </source>
</reference>
<dbReference type="PROSITE" id="PS51257">
    <property type="entry name" value="PROKAR_LIPOPROTEIN"/>
    <property type="match status" value="1"/>
</dbReference>
<evidence type="ECO:0000313" key="1">
    <source>
        <dbReference type="EMBL" id="QJA77712.1"/>
    </source>
</evidence>
<dbReference type="AlphaFoldDB" id="A0A6M3K7E3"/>
<proteinExistence type="predicted"/>
<evidence type="ECO:0008006" key="2">
    <source>
        <dbReference type="Google" id="ProtNLM"/>
    </source>
</evidence>
<dbReference type="EMBL" id="MT142297">
    <property type="protein sequence ID" value="QJA77712.1"/>
    <property type="molecule type" value="Genomic_DNA"/>
</dbReference>
<gene>
    <name evidence="1" type="ORF">MM415A01245_0017</name>
</gene>